<accession>A0A5B7IZR6</accession>
<feature type="compositionally biased region" description="Polar residues" evidence="1">
    <location>
        <begin position="141"/>
        <end position="157"/>
    </location>
</feature>
<reference evidence="3 4" key="1">
    <citation type="submission" date="2019-05" db="EMBL/GenBank/DDBJ databases">
        <title>Another draft genome of Portunus trituberculatus and its Hox gene families provides insights of decapod evolution.</title>
        <authorList>
            <person name="Jeong J.-H."/>
            <person name="Song I."/>
            <person name="Kim S."/>
            <person name="Choi T."/>
            <person name="Kim D."/>
            <person name="Ryu S."/>
            <person name="Kim W."/>
        </authorList>
    </citation>
    <scope>NUCLEOTIDE SEQUENCE [LARGE SCALE GENOMIC DNA]</scope>
    <source>
        <tissue evidence="3">Muscle</tissue>
    </source>
</reference>
<dbReference type="Proteomes" id="UP000324222">
    <property type="component" value="Unassembled WGS sequence"/>
</dbReference>
<comment type="caution">
    <text evidence="3">The sequence shown here is derived from an EMBL/GenBank/DDBJ whole genome shotgun (WGS) entry which is preliminary data.</text>
</comment>
<keyword evidence="2" id="KW-0812">Transmembrane</keyword>
<sequence length="182" mass="19821">MTLPDASEYVRYSTALMVTVGLGVSLLLLNGLIFLLLFWRRPSQHPTCQGHHLHAQEGADVPRVGSVMSLGGLGGTYGGPPDCVKASYEKLHLTSDELQHLTRQVPSASTGCPSKPFTPHSPLAPPLVRDTKDEGMKRPVNQDSVQCVRDSSTQGRNSEAEQRDGRANFTHAIQKVHQHGSY</sequence>
<protein>
    <submittedName>
        <fullName evidence="3">Uncharacterized protein</fullName>
    </submittedName>
</protein>
<dbReference type="OrthoDB" id="3200163at2759"/>
<evidence type="ECO:0000256" key="2">
    <source>
        <dbReference type="SAM" id="Phobius"/>
    </source>
</evidence>
<feature type="region of interest" description="Disordered" evidence="1">
    <location>
        <begin position="106"/>
        <end position="166"/>
    </location>
</feature>
<keyword evidence="2" id="KW-0472">Membrane</keyword>
<evidence type="ECO:0000313" key="3">
    <source>
        <dbReference type="EMBL" id="MPC85704.1"/>
    </source>
</evidence>
<gene>
    <name evidence="3" type="ORF">E2C01_080488</name>
</gene>
<evidence type="ECO:0000313" key="4">
    <source>
        <dbReference type="Proteomes" id="UP000324222"/>
    </source>
</evidence>
<dbReference type="EMBL" id="VSRR010069294">
    <property type="protein sequence ID" value="MPC85704.1"/>
    <property type="molecule type" value="Genomic_DNA"/>
</dbReference>
<feature type="transmembrane region" description="Helical" evidence="2">
    <location>
        <begin position="12"/>
        <end position="39"/>
    </location>
</feature>
<name>A0A5B7IZR6_PORTR</name>
<keyword evidence="2" id="KW-1133">Transmembrane helix</keyword>
<evidence type="ECO:0000256" key="1">
    <source>
        <dbReference type="SAM" id="MobiDB-lite"/>
    </source>
</evidence>
<keyword evidence="4" id="KW-1185">Reference proteome</keyword>
<proteinExistence type="predicted"/>
<dbReference type="AlphaFoldDB" id="A0A5B7IZR6"/>
<organism evidence="3 4">
    <name type="scientific">Portunus trituberculatus</name>
    <name type="common">Swimming crab</name>
    <name type="synonym">Neptunus trituberculatus</name>
    <dbReference type="NCBI Taxonomy" id="210409"/>
    <lineage>
        <taxon>Eukaryota</taxon>
        <taxon>Metazoa</taxon>
        <taxon>Ecdysozoa</taxon>
        <taxon>Arthropoda</taxon>
        <taxon>Crustacea</taxon>
        <taxon>Multicrustacea</taxon>
        <taxon>Malacostraca</taxon>
        <taxon>Eumalacostraca</taxon>
        <taxon>Eucarida</taxon>
        <taxon>Decapoda</taxon>
        <taxon>Pleocyemata</taxon>
        <taxon>Brachyura</taxon>
        <taxon>Eubrachyura</taxon>
        <taxon>Portunoidea</taxon>
        <taxon>Portunidae</taxon>
        <taxon>Portuninae</taxon>
        <taxon>Portunus</taxon>
    </lineage>
</organism>